<dbReference type="InterPro" id="IPR053192">
    <property type="entry name" value="Vacuole_Formation_Reg"/>
</dbReference>
<evidence type="ECO:0000313" key="4">
    <source>
        <dbReference type="Proteomes" id="UP001408789"/>
    </source>
</evidence>
<keyword evidence="1" id="KW-0677">Repeat</keyword>
<dbReference type="SUPFAM" id="SSF57889">
    <property type="entry name" value="Cysteine-rich domain"/>
    <property type="match status" value="4"/>
</dbReference>
<evidence type="ECO:0000259" key="2">
    <source>
        <dbReference type="Pfam" id="PF03107"/>
    </source>
</evidence>
<proteinExistence type="predicted"/>
<evidence type="ECO:0000313" key="3">
    <source>
        <dbReference type="EMBL" id="KAK9058765.1"/>
    </source>
</evidence>
<accession>A0AAP0CL62</accession>
<gene>
    <name evidence="3" type="ORF">SSX86_023608</name>
</gene>
<dbReference type="Pfam" id="PF03107">
    <property type="entry name" value="C1_2"/>
    <property type="match status" value="2"/>
</dbReference>
<dbReference type="EMBL" id="JBCNJP010000023">
    <property type="protein sequence ID" value="KAK9058765.1"/>
    <property type="molecule type" value="Genomic_DNA"/>
</dbReference>
<keyword evidence="4" id="KW-1185">Reference proteome</keyword>
<dbReference type="PANTHER" id="PTHR32410:SF161">
    <property type="entry name" value="DC1, ZINC FINGER, RING_FYVE_PHD-TYPE-RELATED"/>
    <property type="match status" value="1"/>
</dbReference>
<feature type="domain" description="DC1" evidence="2">
    <location>
        <begin position="358"/>
        <end position="401"/>
    </location>
</feature>
<feature type="domain" description="DC1" evidence="2">
    <location>
        <begin position="154"/>
        <end position="199"/>
    </location>
</feature>
<protein>
    <recommendedName>
        <fullName evidence="2">DC1 domain-containing protein</fullName>
    </recommendedName>
</protein>
<dbReference type="InterPro" id="IPR004146">
    <property type="entry name" value="DC1"/>
</dbReference>
<dbReference type="AlphaFoldDB" id="A0AAP0CL62"/>
<sequence length="408" mass="48020">MMKVLEHEHPLKLVDLRVINNEESDDFVEEEDEEEDLVPKYEFVRSCNRCHQEINEYYRYYYKCSLDDDSCDFFLHNFCAELPTTLHDNASHPHPLTLRKIRYKWECKYCKREHGENEVGYLCLDSKCSLWGEPSWFIDVICGMEGKKRRIHHPSHPHPMVCLISYHILCKCNACGKEHKGVFFQCTTCSNFVIHTDCAFLPKTLLIQHTTNEVFHHTHPLTLSYSFPIEEQIAKYYPRCRVCDGGFYNHKNLWIYKCEKCIYYAHLDCATSRKEHFMSMLSSARGRTVKNFKDADYPDLLCLPFPDPTYGILKHLFFKETEPAINDECETETHSEIFSGAIYKFLNVKFGSIHKTNGHSHPLSFTQGIESDGECSMCLEPLRYRMIFKCLECKFAIDVWCCERMEKS</sequence>
<evidence type="ECO:0000256" key="1">
    <source>
        <dbReference type="ARBA" id="ARBA00022737"/>
    </source>
</evidence>
<dbReference type="Proteomes" id="UP001408789">
    <property type="component" value="Unassembled WGS sequence"/>
</dbReference>
<comment type="caution">
    <text evidence="3">The sequence shown here is derived from an EMBL/GenBank/DDBJ whole genome shotgun (WGS) entry which is preliminary data.</text>
</comment>
<dbReference type="InterPro" id="IPR046349">
    <property type="entry name" value="C1-like_sf"/>
</dbReference>
<reference evidence="3 4" key="1">
    <citation type="submission" date="2024-04" db="EMBL/GenBank/DDBJ databases">
        <title>The reference genome of an endangered Asteraceae, Deinandra increscens subsp. villosa, native to the Central Coast of California.</title>
        <authorList>
            <person name="Guilliams M."/>
            <person name="Hasenstab-Lehman K."/>
            <person name="Meyer R."/>
            <person name="Mcevoy S."/>
        </authorList>
    </citation>
    <scope>NUCLEOTIDE SEQUENCE [LARGE SCALE GENOMIC DNA]</scope>
    <source>
        <tissue evidence="3">Leaf</tissue>
    </source>
</reference>
<name>A0AAP0CL62_9ASTR</name>
<organism evidence="3 4">
    <name type="scientific">Deinandra increscens subsp. villosa</name>
    <dbReference type="NCBI Taxonomy" id="3103831"/>
    <lineage>
        <taxon>Eukaryota</taxon>
        <taxon>Viridiplantae</taxon>
        <taxon>Streptophyta</taxon>
        <taxon>Embryophyta</taxon>
        <taxon>Tracheophyta</taxon>
        <taxon>Spermatophyta</taxon>
        <taxon>Magnoliopsida</taxon>
        <taxon>eudicotyledons</taxon>
        <taxon>Gunneridae</taxon>
        <taxon>Pentapetalae</taxon>
        <taxon>asterids</taxon>
        <taxon>campanulids</taxon>
        <taxon>Asterales</taxon>
        <taxon>Asteraceae</taxon>
        <taxon>Asteroideae</taxon>
        <taxon>Heliantheae alliance</taxon>
        <taxon>Madieae</taxon>
        <taxon>Madiinae</taxon>
        <taxon>Deinandra</taxon>
    </lineage>
</organism>
<dbReference type="PANTHER" id="PTHR32410">
    <property type="entry name" value="CYSTEINE/HISTIDINE-RICH C1 DOMAIN FAMILY PROTEIN"/>
    <property type="match status" value="1"/>
</dbReference>